<dbReference type="GO" id="GO:0050380">
    <property type="term" value="F:undecaprenyl-diphosphatase activity"/>
    <property type="evidence" value="ECO:0007669"/>
    <property type="project" value="UniProtKB-UniRule"/>
</dbReference>
<keyword evidence="9 14" id="KW-0472">Membrane</keyword>
<feature type="transmembrane region" description="Helical" evidence="14">
    <location>
        <begin position="93"/>
        <end position="111"/>
    </location>
</feature>
<feature type="transmembrane region" description="Helical" evidence="14">
    <location>
        <begin position="195"/>
        <end position="213"/>
    </location>
</feature>
<dbReference type="GO" id="GO:0071555">
    <property type="term" value="P:cell wall organization"/>
    <property type="evidence" value="ECO:0007669"/>
    <property type="project" value="UniProtKB-KW"/>
</dbReference>
<comment type="function">
    <text evidence="14">Catalyzes the dephosphorylation of undecaprenyl diphosphate (UPP). Confers resistance to bacitracin.</text>
</comment>
<dbReference type="Pfam" id="PF02673">
    <property type="entry name" value="BacA"/>
    <property type="match status" value="1"/>
</dbReference>
<dbReference type="KEGG" id="srd:SD10_18745"/>
<keyword evidence="6 14" id="KW-0812">Transmembrane</keyword>
<keyword evidence="10 14" id="KW-0046">Antibiotic resistance</keyword>
<evidence type="ECO:0000256" key="1">
    <source>
        <dbReference type="ARBA" id="ARBA00004651"/>
    </source>
</evidence>
<proteinExistence type="inferred from homology"/>
<dbReference type="GO" id="GO:0005886">
    <property type="term" value="C:plasma membrane"/>
    <property type="evidence" value="ECO:0007669"/>
    <property type="project" value="UniProtKB-SubCell"/>
</dbReference>
<dbReference type="GO" id="GO:0009252">
    <property type="term" value="P:peptidoglycan biosynthetic process"/>
    <property type="evidence" value="ECO:0007669"/>
    <property type="project" value="UniProtKB-KW"/>
</dbReference>
<evidence type="ECO:0000256" key="8">
    <source>
        <dbReference type="ARBA" id="ARBA00022989"/>
    </source>
</evidence>
<protein>
    <recommendedName>
        <fullName evidence="4 14">Undecaprenyl-diphosphatase</fullName>
        <ecNumber evidence="3 14">3.6.1.27</ecNumber>
    </recommendedName>
    <alternativeName>
        <fullName evidence="12 14">Bacitracin resistance protein</fullName>
    </alternativeName>
    <alternativeName>
        <fullName evidence="11 14">Undecaprenyl pyrophosphate phosphatase</fullName>
    </alternativeName>
</protein>
<dbReference type="STRING" id="1379870.SD10_18745"/>
<accession>A0A0E3V8C3</accession>
<evidence type="ECO:0000256" key="4">
    <source>
        <dbReference type="ARBA" id="ARBA00021581"/>
    </source>
</evidence>
<keyword evidence="14" id="KW-0961">Cell wall biogenesis/degradation</keyword>
<evidence type="ECO:0000256" key="9">
    <source>
        <dbReference type="ARBA" id="ARBA00023136"/>
    </source>
</evidence>
<evidence type="ECO:0000256" key="10">
    <source>
        <dbReference type="ARBA" id="ARBA00023251"/>
    </source>
</evidence>
<reference evidence="15 16" key="1">
    <citation type="journal article" date="2014" name="Curr. Microbiol.">
        <title>Spirosoma radiotolerans sp. nov., a gamma-radiation-resistant bacterium isolated from gamma ray-irradiated soil.</title>
        <authorList>
            <person name="Lee J.J."/>
            <person name="Srinivasan S."/>
            <person name="Lim S."/>
            <person name="Joe M."/>
            <person name="Im S."/>
            <person name="Bae S.I."/>
            <person name="Park K.R."/>
            <person name="Han J.H."/>
            <person name="Park S.H."/>
            <person name="Joo B.M."/>
            <person name="Park S.J."/>
            <person name="Kim M.K."/>
        </authorList>
    </citation>
    <scope>NUCLEOTIDE SEQUENCE [LARGE SCALE GENOMIC DNA]</scope>
    <source>
        <strain evidence="15 16">DG5A</strain>
    </source>
</reference>
<dbReference type="EC" id="3.6.1.27" evidence="3 14"/>
<dbReference type="RefSeq" id="WP_046575824.1">
    <property type="nucleotide sequence ID" value="NZ_CP010429.1"/>
</dbReference>
<dbReference type="OrthoDB" id="9808289at2"/>
<evidence type="ECO:0000313" key="16">
    <source>
        <dbReference type="Proteomes" id="UP000033054"/>
    </source>
</evidence>
<comment type="similarity">
    <text evidence="2 14">Belongs to the UppP family.</text>
</comment>
<feature type="transmembrane region" description="Helical" evidence="14">
    <location>
        <begin position="225"/>
        <end position="246"/>
    </location>
</feature>
<evidence type="ECO:0000256" key="14">
    <source>
        <dbReference type="HAMAP-Rule" id="MF_01006"/>
    </source>
</evidence>
<evidence type="ECO:0000313" key="15">
    <source>
        <dbReference type="EMBL" id="AKD56632.1"/>
    </source>
</evidence>
<gene>
    <name evidence="14" type="primary">uppP</name>
    <name evidence="15" type="ORF">SD10_18745</name>
</gene>
<keyword evidence="7 14" id="KW-0378">Hydrolase</keyword>
<keyword evidence="16" id="KW-1185">Reference proteome</keyword>
<dbReference type="Proteomes" id="UP000033054">
    <property type="component" value="Chromosome"/>
</dbReference>
<evidence type="ECO:0000256" key="13">
    <source>
        <dbReference type="ARBA" id="ARBA00047594"/>
    </source>
</evidence>
<comment type="catalytic activity">
    <reaction evidence="13 14">
        <text>di-trans,octa-cis-undecaprenyl diphosphate + H2O = di-trans,octa-cis-undecaprenyl phosphate + phosphate + H(+)</text>
        <dbReference type="Rhea" id="RHEA:28094"/>
        <dbReference type="ChEBI" id="CHEBI:15377"/>
        <dbReference type="ChEBI" id="CHEBI:15378"/>
        <dbReference type="ChEBI" id="CHEBI:43474"/>
        <dbReference type="ChEBI" id="CHEBI:58405"/>
        <dbReference type="ChEBI" id="CHEBI:60392"/>
        <dbReference type="EC" id="3.6.1.27"/>
    </reaction>
</comment>
<evidence type="ECO:0000256" key="7">
    <source>
        <dbReference type="ARBA" id="ARBA00022801"/>
    </source>
</evidence>
<dbReference type="GO" id="GO:0046677">
    <property type="term" value="P:response to antibiotic"/>
    <property type="evidence" value="ECO:0007669"/>
    <property type="project" value="UniProtKB-UniRule"/>
</dbReference>
<dbReference type="NCBIfam" id="TIGR00753">
    <property type="entry name" value="undec_PP_bacA"/>
    <property type="match status" value="1"/>
</dbReference>
<comment type="subcellular location">
    <subcellularLocation>
        <location evidence="1 14">Cell membrane</location>
        <topology evidence="1 14">Multi-pass membrane protein</topology>
    </subcellularLocation>
</comment>
<evidence type="ECO:0000256" key="6">
    <source>
        <dbReference type="ARBA" id="ARBA00022692"/>
    </source>
</evidence>
<dbReference type="AlphaFoldDB" id="A0A0E3V8C3"/>
<name>A0A0E3V8C3_9BACT</name>
<feature type="transmembrane region" description="Helical" evidence="14">
    <location>
        <begin position="160"/>
        <end position="183"/>
    </location>
</feature>
<feature type="transmembrane region" description="Helical" evidence="14">
    <location>
        <begin position="258"/>
        <end position="276"/>
    </location>
</feature>
<evidence type="ECO:0000256" key="5">
    <source>
        <dbReference type="ARBA" id="ARBA00022475"/>
    </source>
</evidence>
<dbReference type="HAMAP" id="MF_01006">
    <property type="entry name" value="Undec_diphosphatase"/>
    <property type="match status" value="1"/>
</dbReference>
<dbReference type="PANTHER" id="PTHR30622:SF3">
    <property type="entry name" value="UNDECAPRENYL-DIPHOSPHATASE"/>
    <property type="match status" value="1"/>
</dbReference>
<dbReference type="InterPro" id="IPR003824">
    <property type="entry name" value="UppP"/>
</dbReference>
<keyword evidence="14" id="KW-0133">Cell shape</keyword>
<evidence type="ECO:0000256" key="12">
    <source>
        <dbReference type="ARBA" id="ARBA00032932"/>
    </source>
</evidence>
<feature type="transmembrane region" description="Helical" evidence="14">
    <location>
        <begin position="117"/>
        <end position="139"/>
    </location>
</feature>
<evidence type="ECO:0000256" key="3">
    <source>
        <dbReference type="ARBA" id="ARBA00012374"/>
    </source>
</evidence>
<evidence type="ECO:0000256" key="2">
    <source>
        <dbReference type="ARBA" id="ARBA00010621"/>
    </source>
</evidence>
<keyword evidence="8 14" id="KW-1133">Transmembrane helix</keyword>
<dbReference type="PANTHER" id="PTHR30622">
    <property type="entry name" value="UNDECAPRENYL-DIPHOSPHATASE"/>
    <property type="match status" value="1"/>
</dbReference>
<dbReference type="PATRIC" id="fig|1379870.5.peg.4050"/>
<dbReference type="NCBIfam" id="NF001390">
    <property type="entry name" value="PRK00281.1-4"/>
    <property type="match status" value="1"/>
</dbReference>
<keyword evidence="5 14" id="KW-1003">Cell membrane</keyword>
<evidence type="ECO:0000256" key="11">
    <source>
        <dbReference type="ARBA" id="ARBA00032707"/>
    </source>
</evidence>
<comment type="miscellaneous">
    <text evidence="14">Bacitracin is thought to be involved in the inhibition of peptidoglycan synthesis by sequestering undecaprenyl diphosphate, thereby reducing the pool of lipid carrier available.</text>
</comment>
<keyword evidence="14" id="KW-0573">Peptidoglycan synthesis</keyword>
<dbReference type="EMBL" id="CP010429">
    <property type="protein sequence ID" value="AKD56632.1"/>
    <property type="molecule type" value="Genomic_DNA"/>
</dbReference>
<dbReference type="HOGENOM" id="CLU_060296_2_0_10"/>
<feature type="transmembrane region" description="Helical" evidence="14">
    <location>
        <begin position="44"/>
        <end position="61"/>
    </location>
</feature>
<sequence>MELIHAIALAIIEGLTEFLPVSSTGHMIIYSSLAGIAGNEFTKLYTVDVQFGCILSVLVLYHRRFMTDTRTGTFVVPSYLKSLPPRLQPMADFYSKILIAFLPAAVIGFLLNDFIDSLLESITTVAISLLVGGIVLVFIDRIINRQPKDGDVTVPDAIRIGFFQCIAMIPGVSRSAATIIGGMFQGLSRTQAAEFSFFLAVPTMAAASGYKLLKTYKLLQPADYQTLLIGNVIAFVVGLLAIRAFVGFLNRYGFKVFGYYRIALGLLLLGLMAAGVKLDVL</sequence>
<dbReference type="GO" id="GO:0008360">
    <property type="term" value="P:regulation of cell shape"/>
    <property type="evidence" value="ECO:0007669"/>
    <property type="project" value="UniProtKB-KW"/>
</dbReference>
<organism evidence="15 16">
    <name type="scientific">Spirosoma radiotolerans</name>
    <dbReference type="NCBI Taxonomy" id="1379870"/>
    <lineage>
        <taxon>Bacteria</taxon>
        <taxon>Pseudomonadati</taxon>
        <taxon>Bacteroidota</taxon>
        <taxon>Cytophagia</taxon>
        <taxon>Cytophagales</taxon>
        <taxon>Cytophagaceae</taxon>
        <taxon>Spirosoma</taxon>
    </lineage>
</organism>